<evidence type="ECO:0000313" key="2">
    <source>
        <dbReference type="EMBL" id="MDR6533381.1"/>
    </source>
</evidence>
<accession>A0ABU1N5K5</accession>
<evidence type="ECO:0000313" key="3">
    <source>
        <dbReference type="Proteomes" id="UP001262754"/>
    </source>
</evidence>
<comment type="caution">
    <text evidence="2">The sequence shown here is derived from an EMBL/GenBank/DDBJ whole genome shotgun (WGS) entry which is preliminary data.</text>
</comment>
<protein>
    <submittedName>
        <fullName evidence="2">Uncharacterized protein</fullName>
    </submittedName>
</protein>
<evidence type="ECO:0000256" key="1">
    <source>
        <dbReference type="SAM" id="SignalP"/>
    </source>
</evidence>
<name>A0ABU1N5K5_9CAUL</name>
<proteinExistence type="predicted"/>
<keyword evidence="3" id="KW-1185">Reference proteome</keyword>
<gene>
    <name evidence="2" type="ORF">J2800_004143</name>
</gene>
<sequence length="157" mass="16477">MRRLITSAALAGALLAPGMACAGVYADDMSKCLVRSTTDADQAQLVGWLFAAISSHPSVKPMTNLTDAQRDAAVQKAGALMQRLMLVDCRKETVDALKYEGTGSIGQAFGVLGQAAMRGLMSDPKVTEGMAGLGKSMDEKKFEEMLKEAGISSSSAK</sequence>
<reference evidence="2 3" key="1">
    <citation type="submission" date="2023-07" db="EMBL/GenBank/DDBJ databases">
        <title>Sorghum-associated microbial communities from plants grown in Nebraska, USA.</title>
        <authorList>
            <person name="Schachtman D."/>
        </authorList>
    </citation>
    <scope>NUCLEOTIDE SEQUENCE [LARGE SCALE GENOMIC DNA]</scope>
    <source>
        <strain evidence="2 3">DS2154</strain>
    </source>
</reference>
<keyword evidence="1" id="KW-0732">Signal</keyword>
<organism evidence="2 3">
    <name type="scientific">Caulobacter rhizosphaerae</name>
    <dbReference type="NCBI Taxonomy" id="2010972"/>
    <lineage>
        <taxon>Bacteria</taxon>
        <taxon>Pseudomonadati</taxon>
        <taxon>Pseudomonadota</taxon>
        <taxon>Alphaproteobacteria</taxon>
        <taxon>Caulobacterales</taxon>
        <taxon>Caulobacteraceae</taxon>
        <taxon>Caulobacter</taxon>
    </lineage>
</organism>
<dbReference type="Proteomes" id="UP001262754">
    <property type="component" value="Unassembled WGS sequence"/>
</dbReference>
<feature type="signal peptide" evidence="1">
    <location>
        <begin position="1"/>
        <end position="22"/>
    </location>
</feature>
<dbReference type="RefSeq" id="WP_230983648.1">
    <property type="nucleotide sequence ID" value="NZ_BMLD01000001.1"/>
</dbReference>
<feature type="chain" id="PRO_5046785227" evidence="1">
    <location>
        <begin position="23"/>
        <end position="157"/>
    </location>
</feature>
<dbReference type="EMBL" id="JAVDRL010000012">
    <property type="protein sequence ID" value="MDR6533381.1"/>
    <property type="molecule type" value="Genomic_DNA"/>
</dbReference>